<evidence type="ECO:0000313" key="4">
    <source>
        <dbReference type="Proteomes" id="UP000198348"/>
    </source>
</evidence>
<dbReference type="Pfam" id="PF02405">
    <property type="entry name" value="MlaE"/>
    <property type="match status" value="1"/>
</dbReference>
<keyword evidence="2" id="KW-1133">Transmembrane helix</keyword>
<dbReference type="RefSeq" id="WP_089303352.1">
    <property type="nucleotide sequence ID" value="NZ_FZNW01000032.1"/>
</dbReference>
<evidence type="ECO:0000256" key="2">
    <source>
        <dbReference type="SAM" id="Phobius"/>
    </source>
</evidence>
<gene>
    <name evidence="3" type="ORF">SAMN06265360_13212</name>
</gene>
<evidence type="ECO:0000313" key="3">
    <source>
        <dbReference type="EMBL" id="SNR91510.1"/>
    </source>
</evidence>
<keyword evidence="4" id="KW-1185">Reference proteome</keyword>
<feature type="transmembrane region" description="Helical" evidence="2">
    <location>
        <begin position="234"/>
        <end position="253"/>
    </location>
</feature>
<name>A0A239A7H1_9PSEU</name>
<feature type="transmembrane region" description="Helical" evidence="2">
    <location>
        <begin position="265"/>
        <end position="292"/>
    </location>
</feature>
<dbReference type="GO" id="GO:0043190">
    <property type="term" value="C:ATP-binding cassette (ABC) transporter complex"/>
    <property type="evidence" value="ECO:0007669"/>
    <property type="project" value="InterPro"/>
</dbReference>
<feature type="transmembrane region" description="Helical" evidence="2">
    <location>
        <begin position="88"/>
        <end position="114"/>
    </location>
</feature>
<dbReference type="OrthoDB" id="5243306at2"/>
<sequence length="299" mass="32320">MSDGGSLGELRTTSDTAAQVEQSFSRPLRRVPQSQWARHVPDAIFGPIAQAGEICQLGGKIVYMVLRRPTGYWRQVVDEMYRVVRQSWFPLVMSVVAAAVLITTLAVTFLDIVGGADRFGQFFLALNVIEIMPWLNSMVVAGIVGAAVTADLGARKIREELDAMRVLGLDPIRHLVLARVVTAVMMTVLLNFVAVFISNISSAYILQALTGIAPGLYFATLYDNLTVIHVAAGVAQAALFGFIIGVICAYKGLTVQGGPEGVGRAVNQAIVISFAAVWVTSTVYTVTLMGFFPEMHVLR</sequence>
<keyword evidence="2" id="KW-0812">Transmembrane</keyword>
<dbReference type="InterPro" id="IPR030802">
    <property type="entry name" value="Permease_MalE"/>
</dbReference>
<evidence type="ECO:0000256" key="1">
    <source>
        <dbReference type="SAM" id="MobiDB-lite"/>
    </source>
</evidence>
<keyword evidence="2" id="KW-0472">Membrane</keyword>
<feature type="region of interest" description="Disordered" evidence="1">
    <location>
        <begin position="1"/>
        <end position="26"/>
    </location>
</feature>
<feature type="transmembrane region" description="Helical" evidence="2">
    <location>
        <begin position="175"/>
        <end position="197"/>
    </location>
</feature>
<accession>A0A239A7H1</accession>
<protein>
    <submittedName>
        <fullName evidence="3">Phospholipid/cholesterol/gamma-HCH transport system permease protein</fullName>
    </submittedName>
</protein>
<reference evidence="3 4" key="1">
    <citation type="submission" date="2017-06" db="EMBL/GenBank/DDBJ databases">
        <authorList>
            <person name="Kim H.J."/>
            <person name="Triplett B.A."/>
        </authorList>
    </citation>
    <scope>NUCLEOTIDE SEQUENCE [LARGE SCALE GENOMIC DNA]</scope>
    <source>
        <strain evidence="3 4">DSM 45207</strain>
    </source>
</reference>
<dbReference type="Proteomes" id="UP000198348">
    <property type="component" value="Unassembled WGS sequence"/>
</dbReference>
<feature type="transmembrane region" description="Helical" evidence="2">
    <location>
        <begin position="134"/>
        <end position="154"/>
    </location>
</feature>
<feature type="compositionally biased region" description="Polar residues" evidence="1">
    <location>
        <begin position="11"/>
        <end position="25"/>
    </location>
</feature>
<dbReference type="PANTHER" id="PTHR30188">
    <property type="entry name" value="ABC TRANSPORTER PERMEASE PROTEIN-RELATED"/>
    <property type="match status" value="1"/>
</dbReference>
<dbReference type="GO" id="GO:0005548">
    <property type="term" value="F:phospholipid transporter activity"/>
    <property type="evidence" value="ECO:0007669"/>
    <property type="project" value="TreeGrafter"/>
</dbReference>
<dbReference type="PANTHER" id="PTHR30188:SF4">
    <property type="entry name" value="PROTEIN TRIGALACTOSYLDIACYLGLYCEROL 1, CHLOROPLASTIC"/>
    <property type="match status" value="1"/>
</dbReference>
<proteinExistence type="predicted"/>
<organism evidence="3 4">
    <name type="scientific">Haloechinothrix alba</name>
    <dbReference type="NCBI Taxonomy" id="664784"/>
    <lineage>
        <taxon>Bacteria</taxon>
        <taxon>Bacillati</taxon>
        <taxon>Actinomycetota</taxon>
        <taxon>Actinomycetes</taxon>
        <taxon>Pseudonocardiales</taxon>
        <taxon>Pseudonocardiaceae</taxon>
        <taxon>Haloechinothrix</taxon>
    </lineage>
</organism>
<dbReference type="AlphaFoldDB" id="A0A239A7H1"/>
<dbReference type="EMBL" id="FZNW01000032">
    <property type="protein sequence ID" value="SNR91510.1"/>
    <property type="molecule type" value="Genomic_DNA"/>
</dbReference>